<evidence type="ECO:0000313" key="1">
    <source>
        <dbReference type="EMBL" id="JAH37815.1"/>
    </source>
</evidence>
<name>A0A0E9SAW5_ANGAN</name>
<dbReference type="AlphaFoldDB" id="A0A0E9SAW5"/>
<sequence length="29" mass="3436">MQLDSRARNRTVILLRDSLFCLVKVTHCF</sequence>
<organism evidence="1">
    <name type="scientific">Anguilla anguilla</name>
    <name type="common">European freshwater eel</name>
    <name type="synonym">Muraena anguilla</name>
    <dbReference type="NCBI Taxonomy" id="7936"/>
    <lineage>
        <taxon>Eukaryota</taxon>
        <taxon>Metazoa</taxon>
        <taxon>Chordata</taxon>
        <taxon>Craniata</taxon>
        <taxon>Vertebrata</taxon>
        <taxon>Euteleostomi</taxon>
        <taxon>Actinopterygii</taxon>
        <taxon>Neopterygii</taxon>
        <taxon>Teleostei</taxon>
        <taxon>Anguilliformes</taxon>
        <taxon>Anguillidae</taxon>
        <taxon>Anguilla</taxon>
    </lineage>
</organism>
<reference evidence="1" key="2">
    <citation type="journal article" date="2015" name="Fish Shellfish Immunol.">
        <title>Early steps in the European eel (Anguilla anguilla)-Vibrio vulnificus interaction in the gills: Role of the RtxA13 toxin.</title>
        <authorList>
            <person name="Callol A."/>
            <person name="Pajuelo D."/>
            <person name="Ebbesson L."/>
            <person name="Teles M."/>
            <person name="MacKenzie S."/>
            <person name="Amaro C."/>
        </authorList>
    </citation>
    <scope>NUCLEOTIDE SEQUENCE</scope>
</reference>
<dbReference type="EMBL" id="GBXM01070762">
    <property type="protein sequence ID" value="JAH37815.1"/>
    <property type="molecule type" value="Transcribed_RNA"/>
</dbReference>
<protein>
    <submittedName>
        <fullName evidence="1">Uncharacterized protein</fullName>
    </submittedName>
</protein>
<proteinExistence type="predicted"/>
<reference evidence="1" key="1">
    <citation type="submission" date="2014-11" db="EMBL/GenBank/DDBJ databases">
        <authorList>
            <person name="Amaro Gonzalez C."/>
        </authorList>
    </citation>
    <scope>NUCLEOTIDE SEQUENCE</scope>
</reference>
<accession>A0A0E9SAW5</accession>